<accession>A0AAV4U221</accession>
<feature type="domain" description="Fibronectin type-III" evidence="2">
    <location>
        <begin position="21"/>
        <end position="110"/>
    </location>
</feature>
<evidence type="ECO:0000259" key="2">
    <source>
        <dbReference type="PROSITE" id="PS50853"/>
    </source>
</evidence>
<reference evidence="3 4" key="1">
    <citation type="submission" date="2021-06" db="EMBL/GenBank/DDBJ databases">
        <title>Caerostris extrusa draft genome.</title>
        <authorList>
            <person name="Kono N."/>
            <person name="Arakawa K."/>
        </authorList>
    </citation>
    <scope>NUCLEOTIDE SEQUENCE [LARGE SCALE GENOMIC DNA]</scope>
</reference>
<dbReference type="EMBL" id="BPLR01012168">
    <property type="protein sequence ID" value="GIY51839.1"/>
    <property type="molecule type" value="Genomic_DNA"/>
</dbReference>
<dbReference type="PROSITE" id="PS50853">
    <property type="entry name" value="FN3"/>
    <property type="match status" value="2"/>
</dbReference>
<dbReference type="AlphaFoldDB" id="A0AAV4U221"/>
<dbReference type="SMART" id="SM00060">
    <property type="entry name" value="FN3"/>
    <property type="match status" value="2"/>
</dbReference>
<organism evidence="3 4">
    <name type="scientific">Caerostris extrusa</name>
    <name type="common">Bark spider</name>
    <name type="synonym">Caerostris bankana</name>
    <dbReference type="NCBI Taxonomy" id="172846"/>
    <lineage>
        <taxon>Eukaryota</taxon>
        <taxon>Metazoa</taxon>
        <taxon>Ecdysozoa</taxon>
        <taxon>Arthropoda</taxon>
        <taxon>Chelicerata</taxon>
        <taxon>Arachnida</taxon>
        <taxon>Araneae</taxon>
        <taxon>Araneomorphae</taxon>
        <taxon>Entelegynae</taxon>
        <taxon>Araneoidea</taxon>
        <taxon>Araneidae</taxon>
        <taxon>Caerostris</taxon>
    </lineage>
</organism>
<dbReference type="PANTHER" id="PTHR46708">
    <property type="entry name" value="TENASCIN"/>
    <property type="match status" value="1"/>
</dbReference>
<dbReference type="Pfam" id="PF00041">
    <property type="entry name" value="fn3"/>
    <property type="match status" value="2"/>
</dbReference>
<feature type="domain" description="Fibronectin type-III" evidence="2">
    <location>
        <begin position="112"/>
        <end position="191"/>
    </location>
</feature>
<sequence length="191" mass="21568">MKVANKGGGYCGIDSPCFSKEPSSPVIELLQPSESGGWNLTWKSDVTSRQDQYSVMYIRNDTRFLQEKIISRNWLVLEDLYPGAGYEIKVYAISFNLFSEPHSYFQTIPPTKPSGLQVVKASSTNMIIVWTAPSGSLYDHFNVRYQPVGSAFWRQMGFVNTTSCEINDLVPGERYSVQVNQRQQQSGKFAI</sequence>
<proteinExistence type="predicted"/>
<dbReference type="Gene3D" id="2.60.40.10">
    <property type="entry name" value="Immunoglobulins"/>
    <property type="match status" value="2"/>
</dbReference>
<dbReference type="InterPro" id="IPR050991">
    <property type="entry name" value="ECM_Regulatory_Proteins"/>
</dbReference>
<dbReference type="InterPro" id="IPR036116">
    <property type="entry name" value="FN3_sf"/>
</dbReference>
<keyword evidence="1" id="KW-0677">Repeat</keyword>
<evidence type="ECO:0000256" key="1">
    <source>
        <dbReference type="ARBA" id="ARBA00022737"/>
    </source>
</evidence>
<comment type="caution">
    <text evidence="3">The sequence shown here is derived from an EMBL/GenBank/DDBJ whole genome shotgun (WGS) entry which is preliminary data.</text>
</comment>
<protein>
    <submittedName>
        <fullName evidence="3">Tyrosine-protein phosphatase 10D</fullName>
    </submittedName>
</protein>
<dbReference type="SUPFAM" id="SSF49265">
    <property type="entry name" value="Fibronectin type III"/>
    <property type="match status" value="1"/>
</dbReference>
<dbReference type="InterPro" id="IPR003961">
    <property type="entry name" value="FN3_dom"/>
</dbReference>
<dbReference type="PANTHER" id="PTHR46708:SF2">
    <property type="entry name" value="FIBRONECTIN TYPE-III DOMAIN-CONTAINING PROTEIN"/>
    <property type="match status" value="1"/>
</dbReference>
<name>A0AAV4U221_CAEEX</name>
<evidence type="ECO:0000313" key="4">
    <source>
        <dbReference type="Proteomes" id="UP001054945"/>
    </source>
</evidence>
<dbReference type="InterPro" id="IPR013783">
    <property type="entry name" value="Ig-like_fold"/>
</dbReference>
<dbReference type="CDD" id="cd00063">
    <property type="entry name" value="FN3"/>
    <property type="match status" value="2"/>
</dbReference>
<gene>
    <name evidence="3" type="primary">Ptp10D</name>
    <name evidence="3" type="ORF">CEXT_101171</name>
</gene>
<dbReference type="Proteomes" id="UP001054945">
    <property type="component" value="Unassembled WGS sequence"/>
</dbReference>
<keyword evidence="4" id="KW-1185">Reference proteome</keyword>
<evidence type="ECO:0000313" key="3">
    <source>
        <dbReference type="EMBL" id="GIY51839.1"/>
    </source>
</evidence>